<proteinExistence type="inferred from homology"/>
<protein>
    <submittedName>
        <fullName evidence="4">Enoyl-CoA hydratase/isomerase family protein</fullName>
    </submittedName>
</protein>
<dbReference type="InterPro" id="IPR014748">
    <property type="entry name" value="Enoyl-CoA_hydra_C"/>
</dbReference>
<dbReference type="Gene3D" id="3.90.226.10">
    <property type="entry name" value="2-enoyl-CoA Hydratase, Chain A, domain 1"/>
    <property type="match status" value="1"/>
</dbReference>
<evidence type="ECO:0000313" key="5">
    <source>
        <dbReference type="Proteomes" id="UP000824099"/>
    </source>
</evidence>
<dbReference type="EMBL" id="DVNI01000113">
    <property type="protein sequence ID" value="HIU64721.1"/>
    <property type="molecule type" value="Genomic_DNA"/>
</dbReference>
<name>A0A9D1MQP9_9FIRM</name>
<dbReference type="PROSITE" id="PS00166">
    <property type="entry name" value="ENOYL_COA_HYDRATASE"/>
    <property type="match status" value="1"/>
</dbReference>
<organism evidence="4 5">
    <name type="scientific">Candidatus Avacidaminococcus intestinavium</name>
    <dbReference type="NCBI Taxonomy" id="2840684"/>
    <lineage>
        <taxon>Bacteria</taxon>
        <taxon>Bacillati</taxon>
        <taxon>Bacillota</taxon>
        <taxon>Negativicutes</taxon>
        <taxon>Acidaminococcales</taxon>
        <taxon>Acidaminococcaceae</taxon>
        <taxon>Acidaminococcaceae incertae sedis</taxon>
        <taxon>Candidatus Avacidaminococcus</taxon>
    </lineage>
</organism>
<dbReference type="Pfam" id="PF00378">
    <property type="entry name" value="ECH_1"/>
    <property type="match status" value="1"/>
</dbReference>
<dbReference type="GO" id="GO:0006635">
    <property type="term" value="P:fatty acid beta-oxidation"/>
    <property type="evidence" value="ECO:0007669"/>
    <property type="project" value="TreeGrafter"/>
</dbReference>
<gene>
    <name evidence="4" type="ORF">IAB06_06790</name>
</gene>
<dbReference type="CDD" id="cd06558">
    <property type="entry name" value="crotonase-like"/>
    <property type="match status" value="1"/>
</dbReference>
<dbReference type="InterPro" id="IPR018376">
    <property type="entry name" value="Enoyl-CoA_hyd/isom_CS"/>
</dbReference>
<dbReference type="GO" id="GO:0016829">
    <property type="term" value="F:lyase activity"/>
    <property type="evidence" value="ECO:0007669"/>
    <property type="project" value="UniProtKB-KW"/>
</dbReference>
<comment type="caution">
    <text evidence="4">The sequence shown here is derived from an EMBL/GenBank/DDBJ whole genome shotgun (WGS) entry which is preliminary data.</text>
</comment>
<dbReference type="PANTHER" id="PTHR11941:SF133">
    <property type="entry name" value="1,2-EPOXYPHENYLACETYL-COA ISOMERASE"/>
    <property type="match status" value="1"/>
</dbReference>
<dbReference type="InterPro" id="IPR029045">
    <property type="entry name" value="ClpP/crotonase-like_dom_sf"/>
</dbReference>
<evidence type="ECO:0000256" key="1">
    <source>
        <dbReference type="ARBA" id="ARBA00005254"/>
    </source>
</evidence>
<keyword evidence="2" id="KW-0456">Lyase</keyword>
<dbReference type="AlphaFoldDB" id="A0A9D1MQP9"/>
<dbReference type="SUPFAM" id="SSF52096">
    <property type="entry name" value="ClpP/crotonase"/>
    <property type="match status" value="1"/>
</dbReference>
<sequence length="258" mass="28150">MEKALIVEKRQKIAWLKLNRPKCFNAINDELVHEFHLAFDDIENDPEIRVVVITGEGKAFCAGGDLTYLESLTNVARRTAFIEKVGMMAKRITLLPKPVIAMVNGVAAGAGANLMLACDLAYANENAVFAQSFLKVGLIPDCGGLYLLPKAVGIRKAKELMFTSELITAAEALTLGMLNHVTTAETLLLETQKMAERLTAAAPLALSFTKNILNKSNLNLDDILTYENSTQALCMSTQDAQEGINAFKEKRSPLFSGK</sequence>
<dbReference type="Proteomes" id="UP000824099">
    <property type="component" value="Unassembled WGS sequence"/>
</dbReference>
<evidence type="ECO:0000256" key="3">
    <source>
        <dbReference type="RuleBase" id="RU003707"/>
    </source>
</evidence>
<dbReference type="InterPro" id="IPR001753">
    <property type="entry name" value="Enoyl-CoA_hydra/iso"/>
</dbReference>
<dbReference type="Gene3D" id="1.10.12.10">
    <property type="entry name" value="Lyase 2-enoyl-coa Hydratase, Chain A, domain 2"/>
    <property type="match status" value="1"/>
</dbReference>
<dbReference type="PANTHER" id="PTHR11941">
    <property type="entry name" value="ENOYL-COA HYDRATASE-RELATED"/>
    <property type="match status" value="1"/>
</dbReference>
<accession>A0A9D1MQP9</accession>
<comment type="similarity">
    <text evidence="1 3">Belongs to the enoyl-CoA hydratase/isomerase family.</text>
</comment>
<reference evidence="4" key="1">
    <citation type="submission" date="2020-10" db="EMBL/GenBank/DDBJ databases">
        <authorList>
            <person name="Gilroy R."/>
        </authorList>
    </citation>
    <scope>NUCLEOTIDE SEQUENCE</scope>
    <source>
        <strain evidence="4">CHK160-1198</strain>
    </source>
</reference>
<evidence type="ECO:0000256" key="2">
    <source>
        <dbReference type="ARBA" id="ARBA00023239"/>
    </source>
</evidence>
<reference evidence="4" key="2">
    <citation type="journal article" date="2021" name="PeerJ">
        <title>Extensive microbial diversity within the chicken gut microbiome revealed by metagenomics and culture.</title>
        <authorList>
            <person name="Gilroy R."/>
            <person name="Ravi A."/>
            <person name="Getino M."/>
            <person name="Pursley I."/>
            <person name="Horton D.L."/>
            <person name="Alikhan N.F."/>
            <person name="Baker D."/>
            <person name="Gharbi K."/>
            <person name="Hall N."/>
            <person name="Watson M."/>
            <person name="Adriaenssens E.M."/>
            <person name="Foster-Nyarko E."/>
            <person name="Jarju S."/>
            <person name="Secka A."/>
            <person name="Antonio M."/>
            <person name="Oren A."/>
            <person name="Chaudhuri R.R."/>
            <person name="La Ragione R."/>
            <person name="Hildebrand F."/>
            <person name="Pallen M.J."/>
        </authorList>
    </citation>
    <scope>NUCLEOTIDE SEQUENCE</scope>
    <source>
        <strain evidence="4">CHK160-1198</strain>
    </source>
</reference>
<evidence type="ECO:0000313" key="4">
    <source>
        <dbReference type="EMBL" id="HIU64721.1"/>
    </source>
</evidence>